<protein>
    <recommendedName>
        <fullName evidence="4">CCHC-type domain-containing protein</fullName>
    </recommendedName>
</protein>
<proteinExistence type="predicted"/>
<name>A0A819CQC8_9BILA</name>
<organism evidence="2 3">
    <name type="scientific">Rotaria sordida</name>
    <dbReference type="NCBI Taxonomy" id="392033"/>
    <lineage>
        <taxon>Eukaryota</taxon>
        <taxon>Metazoa</taxon>
        <taxon>Spiralia</taxon>
        <taxon>Gnathifera</taxon>
        <taxon>Rotifera</taxon>
        <taxon>Eurotatoria</taxon>
        <taxon>Bdelloidea</taxon>
        <taxon>Philodinida</taxon>
        <taxon>Philodinidae</taxon>
        <taxon>Rotaria</taxon>
    </lineage>
</organism>
<accession>A0A819CQC8</accession>
<evidence type="ECO:0000313" key="2">
    <source>
        <dbReference type="EMBL" id="CAF3824787.1"/>
    </source>
</evidence>
<sequence>MSSSEKDRICDGLNFQLTLDEFNQQRNKSTTLKRIATSEGQRFGENSEDEDINGQWQVANSKKYRRTHKYNDKDDHQQHQIIGARTFINSNQNNNNLRRKQVSIITDKNDRNIPNGNTLQISKHALNYASEYHYAPFKLECNPKLIDKKQGQKLITDLIKSIKTDFNMENPKFNKIILFDLWWIDSNGDLQIIIKTTELYVYLCKTERYPKDLNGIKIIPHHPSHLPPQHTIIIKWVHHSISNDDIKEVLNSKYESIFSIGEMVGSINDKTRHVKIELLNKKEYNSLLNGGKISLFGHLFDVDEFLPAPKVLICGRCNQPGHTKKICHNSSYDLCRRCGGDRTNPEQHKDCQIKCHHCGGEHVSTDYRCKLIENYRRQLIDELKRHPERLPPDIHLFIPTEYRSQNDKSKSIYNHEVYEYQNYHHPSQTQSETYNNSWPELNCITSTTTSNITNMSEMIKSLSEELKQVQQRHENEQKRIEQKFKISLKKMNQAFSIMQQTQQTQQTMICTMNAAVSQNMFSTCMKLTEHVHSIVMKLKSQVNNNEFDEIIQQINNHGQYLTEAYNEYCQHQDELKNISIKQMQALTQVFDILPENDDK</sequence>
<evidence type="ECO:0000256" key="1">
    <source>
        <dbReference type="SAM" id="Coils"/>
    </source>
</evidence>
<dbReference type="Proteomes" id="UP000663836">
    <property type="component" value="Unassembled WGS sequence"/>
</dbReference>
<keyword evidence="1" id="KW-0175">Coiled coil</keyword>
<comment type="caution">
    <text evidence="2">The sequence shown here is derived from an EMBL/GenBank/DDBJ whole genome shotgun (WGS) entry which is preliminary data.</text>
</comment>
<feature type="coiled-coil region" evidence="1">
    <location>
        <begin position="452"/>
        <end position="483"/>
    </location>
</feature>
<evidence type="ECO:0000313" key="3">
    <source>
        <dbReference type="Proteomes" id="UP000663836"/>
    </source>
</evidence>
<reference evidence="2" key="1">
    <citation type="submission" date="2021-02" db="EMBL/GenBank/DDBJ databases">
        <authorList>
            <person name="Nowell W R."/>
        </authorList>
    </citation>
    <scope>NUCLEOTIDE SEQUENCE</scope>
</reference>
<dbReference type="AlphaFoldDB" id="A0A819CQC8"/>
<evidence type="ECO:0008006" key="4">
    <source>
        <dbReference type="Google" id="ProtNLM"/>
    </source>
</evidence>
<gene>
    <name evidence="2" type="ORF">JBS370_LOCUS16686</name>
</gene>
<dbReference type="EMBL" id="CAJOBD010001697">
    <property type="protein sequence ID" value="CAF3824787.1"/>
    <property type="molecule type" value="Genomic_DNA"/>
</dbReference>